<evidence type="ECO:0000313" key="1">
    <source>
        <dbReference type="EMBL" id="KAJ2974738.1"/>
    </source>
</evidence>
<accession>A0ACC1N7H1</accession>
<organism evidence="1 2">
    <name type="scientific">Xylaria curta</name>
    <dbReference type="NCBI Taxonomy" id="42375"/>
    <lineage>
        <taxon>Eukaryota</taxon>
        <taxon>Fungi</taxon>
        <taxon>Dikarya</taxon>
        <taxon>Ascomycota</taxon>
        <taxon>Pezizomycotina</taxon>
        <taxon>Sordariomycetes</taxon>
        <taxon>Xylariomycetidae</taxon>
        <taxon>Xylariales</taxon>
        <taxon>Xylariaceae</taxon>
        <taxon>Xylaria</taxon>
    </lineage>
</organism>
<protein>
    <submittedName>
        <fullName evidence="1">Uncharacterized protein</fullName>
    </submittedName>
</protein>
<comment type="caution">
    <text evidence="1">The sequence shown here is derived from an EMBL/GenBank/DDBJ whole genome shotgun (WGS) entry which is preliminary data.</text>
</comment>
<dbReference type="Proteomes" id="UP001143856">
    <property type="component" value="Unassembled WGS sequence"/>
</dbReference>
<reference evidence="1" key="1">
    <citation type="submission" date="2022-10" db="EMBL/GenBank/DDBJ databases">
        <title>Genome Sequence of Xylaria curta.</title>
        <authorList>
            <person name="Buettner E."/>
        </authorList>
    </citation>
    <scope>NUCLEOTIDE SEQUENCE</scope>
    <source>
        <strain evidence="1">Babe10</strain>
    </source>
</reference>
<keyword evidence="2" id="KW-1185">Reference proteome</keyword>
<gene>
    <name evidence="1" type="ORF">NUW58_g8559</name>
</gene>
<dbReference type="EMBL" id="JAPDGR010002666">
    <property type="protein sequence ID" value="KAJ2974738.1"/>
    <property type="molecule type" value="Genomic_DNA"/>
</dbReference>
<name>A0ACC1N7H1_9PEZI</name>
<proteinExistence type="predicted"/>
<sequence>MKNFGATLLLLAAGASSIAALPAPGTAHNVETRAPTYYALHLRDPKREGQEQGLGRGQRGGNARNGTLIPNVRPPALSSQPESCIY</sequence>
<evidence type="ECO:0000313" key="2">
    <source>
        <dbReference type="Proteomes" id="UP001143856"/>
    </source>
</evidence>